<accession>A0A0D2B7Z1</accession>
<dbReference type="OrthoDB" id="843225at2759"/>
<feature type="compositionally biased region" description="Basic residues" evidence="1">
    <location>
        <begin position="412"/>
        <end position="423"/>
    </location>
</feature>
<dbReference type="VEuPathDB" id="FungiDB:PV06_00946"/>
<dbReference type="RefSeq" id="XP_016268567.1">
    <property type="nucleotide sequence ID" value="XM_016401514.1"/>
</dbReference>
<evidence type="ECO:0000256" key="1">
    <source>
        <dbReference type="SAM" id="MobiDB-lite"/>
    </source>
</evidence>
<feature type="compositionally biased region" description="Low complexity" evidence="1">
    <location>
        <begin position="250"/>
        <end position="261"/>
    </location>
</feature>
<organism evidence="3 4">
    <name type="scientific">Exophiala oligosperma</name>
    <dbReference type="NCBI Taxonomy" id="215243"/>
    <lineage>
        <taxon>Eukaryota</taxon>
        <taxon>Fungi</taxon>
        <taxon>Dikarya</taxon>
        <taxon>Ascomycota</taxon>
        <taxon>Pezizomycotina</taxon>
        <taxon>Eurotiomycetes</taxon>
        <taxon>Chaetothyriomycetidae</taxon>
        <taxon>Chaetothyriales</taxon>
        <taxon>Herpotrichiellaceae</taxon>
        <taxon>Exophiala</taxon>
    </lineage>
</organism>
<dbReference type="InterPro" id="IPR006016">
    <property type="entry name" value="UspA"/>
</dbReference>
<proteinExistence type="predicted"/>
<dbReference type="AlphaFoldDB" id="A0A0D2B7Z1"/>
<dbReference type="GeneID" id="27353020"/>
<dbReference type="InterPro" id="IPR014729">
    <property type="entry name" value="Rossmann-like_a/b/a_fold"/>
</dbReference>
<feature type="domain" description="UspA" evidence="2">
    <location>
        <begin position="56"/>
        <end position="195"/>
    </location>
</feature>
<evidence type="ECO:0000259" key="2">
    <source>
        <dbReference type="Pfam" id="PF00582"/>
    </source>
</evidence>
<dbReference type="STRING" id="215243.A0A0D2B7Z1"/>
<feature type="compositionally biased region" description="Polar residues" evidence="1">
    <location>
        <begin position="239"/>
        <end position="249"/>
    </location>
</feature>
<dbReference type="HOGENOM" id="CLU_648957_0_0_1"/>
<dbReference type="Proteomes" id="UP000053342">
    <property type="component" value="Unassembled WGS sequence"/>
</dbReference>
<feature type="compositionally biased region" description="Low complexity" evidence="1">
    <location>
        <begin position="226"/>
        <end position="238"/>
    </location>
</feature>
<name>A0A0D2B7Z1_9EURO</name>
<dbReference type="PANTHER" id="PTHR47815:SF1">
    <property type="entry name" value="UNIVERSAL STRESS PROTEIN A FAMILY PROTEIN C25B2.10"/>
    <property type="match status" value="1"/>
</dbReference>
<dbReference type="CDD" id="cd23659">
    <property type="entry name" value="USP_At3g01520-like"/>
    <property type="match status" value="1"/>
</dbReference>
<feature type="compositionally biased region" description="Basic residues" evidence="1">
    <location>
        <begin position="201"/>
        <end position="211"/>
    </location>
</feature>
<evidence type="ECO:0000313" key="3">
    <source>
        <dbReference type="EMBL" id="KIW48351.1"/>
    </source>
</evidence>
<reference evidence="3 4" key="1">
    <citation type="submission" date="2015-01" db="EMBL/GenBank/DDBJ databases">
        <title>The Genome Sequence of Exophiala oligosperma CBS72588.</title>
        <authorList>
            <consortium name="The Broad Institute Genomics Platform"/>
            <person name="Cuomo C."/>
            <person name="de Hoog S."/>
            <person name="Gorbushina A."/>
            <person name="Stielow B."/>
            <person name="Teixiera M."/>
            <person name="Abouelleil A."/>
            <person name="Chapman S.B."/>
            <person name="Priest M."/>
            <person name="Young S.K."/>
            <person name="Wortman J."/>
            <person name="Nusbaum C."/>
            <person name="Birren B."/>
        </authorList>
    </citation>
    <scope>NUCLEOTIDE SEQUENCE [LARGE SCALE GENOMIC DNA]</scope>
    <source>
        <strain evidence="3 4">CBS 72588</strain>
    </source>
</reference>
<feature type="compositionally biased region" description="Basic and acidic residues" evidence="1">
    <location>
        <begin position="380"/>
        <end position="394"/>
    </location>
</feature>
<gene>
    <name evidence="3" type="ORF">PV06_00946</name>
</gene>
<feature type="region of interest" description="Disordered" evidence="1">
    <location>
        <begin position="201"/>
        <end position="274"/>
    </location>
</feature>
<dbReference type="EMBL" id="KN847332">
    <property type="protein sequence ID" value="KIW48351.1"/>
    <property type="molecule type" value="Genomic_DNA"/>
</dbReference>
<keyword evidence="4" id="KW-1185">Reference proteome</keyword>
<dbReference type="Gene3D" id="3.40.50.620">
    <property type="entry name" value="HUPs"/>
    <property type="match status" value="1"/>
</dbReference>
<feature type="compositionally biased region" description="Acidic residues" evidence="1">
    <location>
        <begin position="328"/>
        <end position="337"/>
    </location>
</feature>
<feature type="region of interest" description="Disordered" evidence="1">
    <location>
        <begin position="328"/>
        <end position="423"/>
    </location>
</feature>
<protein>
    <recommendedName>
        <fullName evidence="2">UspA domain-containing protein</fullName>
    </recommendedName>
</protein>
<dbReference type="SUPFAM" id="SSF52402">
    <property type="entry name" value="Adenine nucleotide alpha hydrolases-like"/>
    <property type="match status" value="1"/>
</dbReference>
<dbReference type="PANTHER" id="PTHR47815">
    <property type="entry name" value="UNIVERSAL STRESS PROTEIN A FAMILY PROTEIN C25B2.10"/>
    <property type="match status" value="1"/>
</dbReference>
<sequence length="423" mass="46745">MPPTTLPSSPLYRRGVSFDTFDAEDAPFKLFTLSFAHGGYYDIATATTTARPGRVFLCGLDGTESSDLVLRWALGELVDDGDEIVCVYGVEKESILTGWPSRSKRGRHHRIEAEKLLESVINKNTSGKVIKIVLEIVGVGKSSSIVVQSIIDLYEPTALVVAASDGNSSSVQKMLSGSVSTCCWQQPEIPVIVVRAGMMARRPHKSNHHHQQQQQQDQGQRRLSDQRSSISHRSSSPRDNGSLSTQDFLTTTKGGTTKAGGCQTPQKRGILKNKHEKLFIKQSDSDKCDADTNETLGEQGFTLPIGFLSTESGPQADLAMKSPSIAALEEDWEDEEKEQDKNKGKKQQQQQLKVQNEEEKDADDDDDDDDPAVSDDTDDDLKPMKILAERRPSVRETTPWLASILGPTRTNPRGHNRKSQIHY</sequence>
<evidence type="ECO:0000313" key="4">
    <source>
        <dbReference type="Proteomes" id="UP000053342"/>
    </source>
</evidence>
<dbReference type="Pfam" id="PF00582">
    <property type="entry name" value="Usp"/>
    <property type="match status" value="1"/>
</dbReference>
<feature type="compositionally biased region" description="Acidic residues" evidence="1">
    <location>
        <begin position="358"/>
        <end position="379"/>
    </location>
</feature>